<sequence>MTGAVRVRKGVAHGTSSLYLASGVVFLHEEETVWEAMLEGWTMQQIGGRNSLKSSVDQLVAAVRAYQRFSGEWPWQWSATSFDEWMAHLVGVRHLAVSSLRKYQQAVRNFCEFLCSPHYGWASECEQRFGTHPVQVCHEYNSVRHLQAYEGDPARRPLTRDELQRLLDHADDQVDVRLESGRKGALPAYRDATLLKVVYAWGLRAREATMLDVTDFYRNAHAPEFREYGVLQVRWGKASRGGAPKRRAVVSLFDWAVDAVEDYVENVWPLMRSTRTNALWLSERGARLRPRELSDRFKQYRDVLGLDPVLSPHALRHSYVTHLIENGYDARFVQEQVGHVYQSTTAIYTNPRELHQTSENLQVAWPAWLGNGDPRTWQACA</sequence>
<dbReference type="AlphaFoldDB" id="A0A1Y2ML48"/>
<keyword evidence="6" id="KW-1185">Reference proteome</keyword>
<dbReference type="SUPFAM" id="SSF56349">
    <property type="entry name" value="DNA breaking-rejoining enzymes"/>
    <property type="match status" value="1"/>
</dbReference>
<evidence type="ECO:0000313" key="6">
    <source>
        <dbReference type="Proteomes" id="UP000194360"/>
    </source>
</evidence>
<proteinExistence type="inferred from homology"/>
<dbReference type="STRING" id="2074.BG845_05685"/>
<dbReference type="InterPro" id="IPR011010">
    <property type="entry name" value="DNA_brk_join_enz"/>
</dbReference>
<dbReference type="RefSeq" id="WP_208115291.1">
    <property type="nucleotide sequence ID" value="NZ_AP018921.1"/>
</dbReference>
<evidence type="ECO:0000256" key="2">
    <source>
        <dbReference type="ARBA" id="ARBA00023125"/>
    </source>
</evidence>
<evidence type="ECO:0000256" key="1">
    <source>
        <dbReference type="ARBA" id="ARBA00008857"/>
    </source>
</evidence>
<dbReference type="EMBL" id="MIGB01000044">
    <property type="protein sequence ID" value="OSY36003.1"/>
    <property type="molecule type" value="Genomic_DNA"/>
</dbReference>
<dbReference type="PANTHER" id="PTHR30349:SF41">
    <property type="entry name" value="INTEGRASE_RECOMBINASE PROTEIN MJ0367-RELATED"/>
    <property type="match status" value="1"/>
</dbReference>
<dbReference type="PANTHER" id="PTHR30349">
    <property type="entry name" value="PHAGE INTEGRASE-RELATED"/>
    <property type="match status" value="1"/>
</dbReference>
<dbReference type="InterPro" id="IPR050090">
    <property type="entry name" value="Tyrosine_recombinase_XerCD"/>
</dbReference>
<dbReference type="PROSITE" id="PS51898">
    <property type="entry name" value="TYR_RECOMBINASE"/>
    <property type="match status" value="1"/>
</dbReference>
<comment type="similarity">
    <text evidence="1">Belongs to the 'phage' integrase family.</text>
</comment>
<dbReference type="InterPro" id="IPR002104">
    <property type="entry name" value="Integrase_catalytic"/>
</dbReference>
<gene>
    <name evidence="5" type="primary">xerD_6</name>
    <name evidence="5" type="ORF">BG845_05685</name>
</gene>
<evidence type="ECO:0000259" key="4">
    <source>
        <dbReference type="PROSITE" id="PS51898"/>
    </source>
</evidence>
<dbReference type="Proteomes" id="UP000194360">
    <property type="component" value="Unassembled WGS sequence"/>
</dbReference>
<organism evidence="5 6">
    <name type="scientific">Pseudonocardia autotrophica</name>
    <name type="common">Amycolata autotrophica</name>
    <name type="synonym">Nocardia autotrophica</name>
    <dbReference type="NCBI Taxonomy" id="2074"/>
    <lineage>
        <taxon>Bacteria</taxon>
        <taxon>Bacillati</taxon>
        <taxon>Actinomycetota</taxon>
        <taxon>Actinomycetes</taxon>
        <taxon>Pseudonocardiales</taxon>
        <taxon>Pseudonocardiaceae</taxon>
        <taxon>Pseudonocardia</taxon>
    </lineage>
</organism>
<feature type="domain" description="Tyr recombinase" evidence="4">
    <location>
        <begin position="153"/>
        <end position="361"/>
    </location>
</feature>
<reference evidence="5 6" key="1">
    <citation type="submission" date="2016-09" db="EMBL/GenBank/DDBJ databases">
        <title>Pseudonocardia autotrophica DSM535, a candidate organism with high potential of specific P450 cytochromes.</title>
        <authorList>
            <person name="Grumaz C."/>
            <person name="Vainshtein Y."/>
            <person name="Kirstahler P."/>
            <person name="Sohn K."/>
        </authorList>
    </citation>
    <scope>NUCLEOTIDE SEQUENCE [LARGE SCALE GENOMIC DNA]</scope>
    <source>
        <strain evidence="5 6">DSM 535</strain>
    </source>
</reference>
<name>A0A1Y2ML48_PSEAH</name>
<keyword evidence="3" id="KW-0233">DNA recombination</keyword>
<keyword evidence="2" id="KW-0238">DNA-binding</keyword>
<dbReference type="GO" id="GO:0006310">
    <property type="term" value="P:DNA recombination"/>
    <property type="evidence" value="ECO:0007669"/>
    <property type="project" value="UniProtKB-KW"/>
</dbReference>
<evidence type="ECO:0000256" key="3">
    <source>
        <dbReference type="ARBA" id="ARBA00023172"/>
    </source>
</evidence>
<comment type="caution">
    <text evidence="5">The sequence shown here is derived from an EMBL/GenBank/DDBJ whole genome shotgun (WGS) entry which is preliminary data.</text>
</comment>
<protein>
    <submittedName>
        <fullName evidence="5">Tyrosine recombinase XerD</fullName>
    </submittedName>
</protein>
<evidence type="ECO:0000313" key="5">
    <source>
        <dbReference type="EMBL" id="OSY36003.1"/>
    </source>
</evidence>
<dbReference type="InterPro" id="IPR013762">
    <property type="entry name" value="Integrase-like_cat_sf"/>
</dbReference>
<accession>A0A1Y2ML48</accession>
<dbReference type="Gene3D" id="1.10.443.10">
    <property type="entry name" value="Intergrase catalytic core"/>
    <property type="match status" value="1"/>
</dbReference>
<dbReference type="Pfam" id="PF00589">
    <property type="entry name" value="Phage_integrase"/>
    <property type="match status" value="1"/>
</dbReference>
<dbReference type="GO" id="GO:0015074">
    <property type="term" value="P:DNA integration"/>
    <property type="evidence" value="ECO:0007669"/>
    <property type="project" value="InterPro"/>
</dbReference>
<dbReference type="GO" id="GO:0003677">
    <property type="term" value="F:DNA binding"/>
    <property type="evidence" value="ECO:0007669"/>
    <property type="project" value="UniProtKB-KW"/>
</dbReference>